<keyword evidence="3" id="KW-1185">Reference proteome</keyword>
<keyword evidence="1" id="KW-1133">Transmembrane helix</keyword>
<keyword evidence="1" id="KW-0812">Transmembrane</keyword>
<feature type="transmembrane region" description="Helical" evidence="1">
    <location>
        <begin position="108"/>
        <end position="129"/>
    </location>
</feature>
<name>A0A543D987_9PSEU</name>
<keyword evidence="1" id="KW-0472">Membrane</keyword>
<reference evidence="2 3" key="1">
    <citation type="submission" date="2019-06" db="EMBL/GenBank/DDBJ databases">
        <title>Sequencing the genomes of 1000 actinobacteria strains.</title>
        <authorList>
            <person name="Klenk H.-P."/>
        </authorList>
    </citation>
    <scope>NUCLEOTIDE SEQUENCE [LARGE SCALE GENOMIC DNA]</scope>
    <source>
        <strain evidence="2 3">DSM 45301</strain>
    </source>
</reference>
<organism evidence="2 3">
    <name type="scientific">Pseudonocardia kunmingensis</name>
    <dbReference type="NCBI Taxonomy" id="630975"/>
    <lineage>
        <taxon>Bacteria</taxon>
        <taxon>Bacillati</taxon>
        <taxon>Actinomycetota</taxon>
        <taxon>Actinomycetes</taxon>
        <taxon>Pseudonocardiales</taxon>
        <taxon>Pseudonocardiaceae</taxon>
        <taxon>Pseudonocardia</taxon>
    </lineage>
</organism>
<evidence type="ECO:0000256" key="1">
    <source>
        <dbReference type="SAM" id="Phobius"/>
    </source>
</evidence>
<feature type="transmembrane region" description="Helical" evidence="1">
    <location>
        <begin position="82"/>
        <end position="101"/>
    </location>
</feature>
<proteinExistence type="predicted"/>
<dbReference type="Proteomes" id="UP000315677">
    <property type="component" value="Unassembled WGS sequence"/>
</dbReference>
<dbReference type="AlphaFoldDB" id="A0A543D987"/>
<comment type="caution">
    <text evidence="2">The sequence shown here is derived from an EMBL/GenBank/DDBJ whole genome shotgun (WGS) entry which is preliminary data.</text>
</comment>
<dbReference type="EMBL" id="VFPA01000004">
    <property type="protein sequence ID" value="TQM05907.1"/>
    <property type="molecule type" value="Genomic_DNA"/>
</dbReference>
<sequence>MVTKAVSVGKPGPMGALLAGLAAGAAGTTALNLVTYLDMVVRARPASTTPETTVRRAEELAGVDLAARGPDSEEAGNRRSGIGALLGIVAGVGTGAVYGLVRNRLARVPLPVLGAGVGIAVNVGTTGPMAAMGVTDPRHWSGSSWLSDLVPHLAYGLVTAAVYDAIRGGR</sequence>
<evidence type="ECO:0000313" key="3">
    <source>
        <dbReference type="Proteomes" id="UP000315677"/>
    </source>
</evidence>
<evidence type="ECO:0008006" key="4">
    <source>
        <dbReference type="Google" id="ProtNLM"/>
    </source>
</evidence>
<gene>
    <name evidence="2" type="ORF">FB558_6130</name>
</gene>
<accession>A0A543D987</accession>
<evidence type="ECO:0000313" key="2">
    <source>
        <dbReference type="EMBL" id="TQM05907.1"/>
    </source>
</evidence>
<protein>
    <recommendedName>
        <fullName evidence="4">DUF1440 domain-containing protein</fullName>
    </recommendedName>
</protein>